<dbReference type="SUPFAM" id="SSF54523">
    <property type="entry name" value="Pili subunits"/>
    <property type="match status" value="1"/>
</dbReference>
<dbReference type="GO" id="GO:0015627">
    <property type="term" value="C:type II protein secretion system complex"/>
    <property type="evidence" value="ECO:0007669"/>
    <property type="project" value="InterPro"/>
</dbReference>
<dbReference type="GO" id="GO:0015628">
    <property type="term" value="P:protein secretion by the type II secretion system"/>
    <property type="evidence" value="ECO:0007669"/>
    <property type="project" value="InterPro"/>
</dbReference>
<dbReference type="NCBIfam" id="TIGR02532">
    <property type="entry name" value="IV_pilin_GFxxxE"/>
    <property type="match status" value="1"/>
</dbReference>
<dbReference type="PANTHER" id="PTHR30093:SF47">
    <property type="entry name" value="TYPE IV PILUS NON-CORE MINOR PILIN PILE"/>
    <property type="match status" value="1"/>
</dbReference>
<dbReference type="RefSeq" id="WP_281277244.1">
    <property type="nucleotide sequence ID" value="NZ_JAUFPJ010000003.1"/>
</dbReference>
<keyword evidence="4" id="KW-1185">Reference proteome</keyword>
<dbReference type="PRINTS" id="PR00813">
    <property type="entry name" value="BCTERIALGSPG"/>
</dbReference>
<dbReference type="Gene3D" id="3.30.700.10">
    <property type="entry name" value="Glycoprotein, Type 4 Pilin"/>
    <property type="match status" value="1"/>
</dbReference>
<dbReference type="AlphaFoldDB" id="A0A4R6N3A9"/>
<keyword evidence="1" id="KW-0488">Methylation</keyword>
<proteinExistence type="predicted"/>
<dbReference type="Pfam" id="PF07963">
    <property type="entry name" value="N_methyl"/>
    <property type="match status" value="1"/>
</dbReference>
<evidence type="ECO:0000256" key="1">
    <source>
        <dbReference type="ARBA" id="ARBA00022481"/>
    </source>
</evidence>
<name>A0A4R6N3A9_9BURK</name>
<sequence>MNRQPVHFMSQAQRLSSSTARGFTLVELMIVVAIVGILAAVALPAYTDYVRRGALPEGMSQLADYRVKMEQYYQDNRSYGAAACADTGAAPSWKNFSPNGAKNFSYGCAISDNGQGFLITATGKTGTSAAGHVYTVNHANQQATTSFKGGSVTKSCWLVRGNEC</sequence>
<protein>
    <submittedName>
        <fullName evidence="3">Type IV pilus assembly protein PilE</fullName>
    </submittedName>
</protein>
<dbReference type="Proteomes" id="UP000295357">
    <property type="component" value="Unassembled WGS sequence"/>
</dbReference>
<dbReference type="PANTHER" id="PTHR30093">
    <property type="entry name" value="GENERAL SECRETION PATHWAY PROTEIN G"/>
    <property type="match status" value="1"/>
</dbReference>
<dbReference type="PROSITE" id="PS00409">
    <property type="entry name" value="PROKAR_NTER_METHYL"/>
    <property type="match status" value="1"/>
</dbReference>
<keyword evidence="2" id="KW-0812">Transmembrane</keyword>
<keyword evidence="2" id="KW-0472">Membrane</keyword>
<dbReference type="InterPro" id="IPR012902">
    <property type="entry name" value="N_methyl_site"/>
</dbReference>
<dbReference type="InterPro" id="IPR045584">
    <property type="entry name" value="Pilin-like"/>
</dbReference>
<evidence type="ECO:0000313" key="4">
    <source>
        <dbReference type="Proteomes" id="UP000295357"/>
    </source>
</evidence>
<reference evidence="3 4" key="1">
    <citation type="submission" date="2019-03" db="EMBL/GenBank/DDBJ databases">
        <title>Genomic Encyclopedia of Type Strains, Phase IV (KMG-IV): sequencing the most valuable type-strain genomes for metagenomic binning, comparative biology and taxonomic classification.</title>
        <authorList>
            <person name="Goeker M."/>
        </authorList>
    </citation>
    <scope>NUCLEOTIDE SEQUENCE [LARGE SCALE GENOMIC DNA]</scope>
    <source>
        <strain evidence="3 4">DSM 25082</strain>
    </source>
</reference>
<organism evidence="3 4">
    <name type="scientific">Roseateles asaccharophilus</name>
    <dbReference type="NCBI Taxonomy" id="582607"/>
    <lineage>
        <taxon>Bacteria</taxon>
        <taxon>Pseudomonadati</taxon>
        <taxon>Pseudomonadota</taxon>
        <taxon>Betaproteobacteria</taxon>
        <taxon>Burkholderiales</taxon>
        <taxon>Sphaerotilaceae</taxon>
        <taxon>Roseateles</taxon>
    </lineage>
</organism>
<evidence type="ECO:0000256" key="2">
    <source>
        <dbReference type="SAM" id="Phobius"/>
    </source>
</evidence>
<gene>
    <name evidence="3" type="ORF">DFR39_105172</name>
</gene>
<keyword evidence="2" id="KW-1133">Transmembrane helix</keyword>
<dbReference type="GO" id="GO:0043683">
    <property type="term" value="P:type IV pilus assembly"/>
    <property type="evidence" value="ECO:0007669"/>
    <property type="project" value="InterPro"/>
</dbReference>
<dbReference type="Pfam" id="PF16732">
    <property type="entry name" value="ComP_DUS"/>
    <property type="match status" value="1"/>
</dbReference>
<dbReference type="EMBL" id="SNXE01000005">
    <property type="protein sequence ID" value="TDP09334.1"/>
    <property type="molecule type" value="Genomic_DNA"/>
</dbReference>
<feature type="transmembrane region" description="Helical" evidence="2">
    <location>
        <begin position="20"/>
        <end position="43"/>
    </location>
</feature>
<evidence type="ECO:0000313" key="3">
    <source>
        <dbReference type="EMBL" id="TDP09334.1"/>
    </source>
</evidence>
<comment type="caution">
    <text evidence="3">The sequence shown here is derived from an EMBL/GenBank/DDBJ whole genome shotgun (WGS) entry which is preliminary data.</text>
</comment>
<dbReference type="InterPro" id="IPR031982">
    <property type="entry name" value="PilE-like"/>
</dbReference>
<accession>A0A4R6N3A9</accession>
<dbReference type="InterPro" id="IPR000983">
    <property type="entry name" value="Bac_GSPG_pilin"/>
</dbReference>